<dbReference type="PANTHER" id="PTHR31985:SF259">
    <property type="entry name" value="DEHYDRATION-RESPONSIVE ELEMENT-BINDING PROTEIN 3"/>
    <property type="match status" value="1"/>
</dbReference>
<dbReference type="AlphaFoldDB" id="A0A5J5A1Y9"/>
<dbReference type="InterPro" id="IPR051032">
    <property type="entry name" value="AP2/ERF_TF_ERF_subfamily"/>
</dbReference>
<gene>
    <name evidence="2" type="ORF">F0562_010893</name>
</gene>
<keyword evidence="3" id="KW-1185">Reference proteome</keyword>
<name>A0A5J5A1Y9_9ASTE</name>
<proteinExistence type="inferred from homology"/>
<sequence length="142" mass="15354">MAARSHDVAALSIEANSAILNFPELARSLPQLVLLSSRDVQAAAAKATAMEKFDSSSSPSSSSLSSMVSAMELSTYDELSEIVELPIVKVLPLFNLSEPAASNVELKFLSFQSKSSFDYLSYPSLYVSLSSNDLFAHERLDL</sequence>
<evidence type="ECO:0000256" key="1">
    <source>
        <dbReference type="ARBA" id="ARBA00024343"/>
    </source>
</evidence>
<dbReference type="PANTHER" id="PTHR31985">
    <property type="entry name" value="ETHYLENE-RESPONSIVE TRANSCRIPTION FACTOR ERF042-RELATED"/>
    <property type="match status" value="1"/>
</dbReference>
<protein>
    <recommendedName>
        <fullName evidence="4">AP2/ERF domain-containing protein</fullName>
    </recommendedName>
</protein>
<dbReference type="Proteomes" id="UP000325577">
    <property type="component" value="Linkage Group LG4"/>
</dbReference>
<reference evidence="2 3" key="1">
    <citation type="submission" date="2019-09" db="EMBL/GenBank/DDBJ databases">
        <title>A chromosome-level genome assembly of the Chinese tupelo Nyssa sinensis.</title>
        <authorList>
            <person name="Yang X."/>
            <person name="Kang M."/>
            <person name="Yang Y."/>
            <person name="Xiong H."/>
            <person name="Wang M."/>
            <person name="Zhang Z."/>
            <person name="Wang Z."/>
            <person name="Wu H."/>
            <person name="Ma T."/>
            <person name="Liu J."/>
            <person name="Xi Z."/>
        </authorList>
    </citation>
    <scope>NUCLEOTIDE SEQUENCE [LARGE SCALE GENOMIC DNA]</scope>
    <source>
        <strain evidence="2">J267</strain>
        <tissue evidence="2">Leaf</tissue>
    </source>
</reference>
<evidence type="ECO:0000313" key="2">
    <source>
        <dbReference type="EMBL" id="KAA8524470.1"/>
    </source>
</evidence>
<accession>A0A5J5A1Y9</accession>
<comment type="similarity">
    <text evidence="1">Belongs to the AP2/ERF transcription factor family. ERF subfamily.</text>
</comment>
<organism evidence="2 3">
    <name type="scientific">Nyssa sinensis</name>
    <dbReference type="NCBI Taxonomy" id="561372"/>
    <lineage>
        <taxon>Eukaryota</taxon>
        <taxon>Viridiplantae</taxon>
        <taxon>Streptophyta</taxon>
        <taxon>Embryophyta</taxon>
        <taxon>Tracheophyta</taxon>
        <taxon>Spermatophyta</taxon>
        <taxon>Magnoliopsida</taxon>
        <taxon>eudicotyledons</taxon>
        <taxon>Gunneridae</taxon>
        <taxon>Pentapetalae</taxon>
        <taxon>asterids</taxon>
        <taxon>Cornales</taxon>
        <taxon>Nyssaceae</taxon>
        <taxon>Nyssa</taxon>
    </lineage>
</organism>
<evidence type="ECO:0008006" key="4">
    <source>
        <dbReference type="Google" id="ProtNLM"/>
    </source>
</evidence>
<dbReference type="EMBL" id="CM018047">
    <property type="protein sequence ID" value="KAA8524470.1"/>
    <property type="molecule type" value="Genomic_DNA"/>
</dbReference>
<evidence type="ECO:0000313" key="3">
    <source>
        <dbReference type="Proteomes" id="UP000325577"/>
    </source>
</evidence>